<comment type="caution">
    <text evidence="1">The sequence shown here is derived from an EMBL/GenBank/DDBJ whole genome shotgun (WGS) entry which is preliminary data.</text>
</comment>
<gene>
    <name evidence="1" type="ORF">LTS18_003738</name>
</gene>
<reference evidence="1" key="1">
    <citation type="submission" date="2024-09" db="EMBL/GenBank/DDBJ databases">
        <title>Black Yeasts Isolated from many extreme environments.</title>
        <authorList>
            <person name="Coleine C."/>
            <person name="Stajich J.E."/>
            <person name="Selbmann L."/>
        </authorList>
    </citation>
    <scope>NUCLEOTIDE SEQUENCE</scope>
    <source>
        <strain evidence="1">CCFEE 5737</strain>
    </source>
</reference>
<keyword evidence="2" id="KW-1185">Reference proteome</keyword>
<evidence type="ECO:0000313" key="1">
    <source>
        <dbReference type="EMBL" id="KAK3079854.1"/>
    </source>
</evidence>
<sequence>MGLIKRLTQASIASVAGGSAGWALYTRNTRFVPFDTTSPKYPTSVASKLNPSNNPPACVDHAIRVVPLSRLKTTDQETLTKEFCRGVWSGWGFWYQRRFLERKWRPLEGRAGMLWTQQEMEKSAYEQGTMISDHFEVVERGPEKVIVRCGDSPLIKDRRPSDGIFAIEVTKDAENATFHLKSSFFNSTPEGANGGPLPWHFQLLHREYTKLWMETSVRGLLK</sequence>
<protein>
    <submittedName>
        <fullName evidence="1">Uncharacterized protein</fullName>
    </submittedName>
</protein>
<accession>A0ACC3DSV6</accession>
<proteinExistence type="predicted"/>
<name>A0ACC3DSV6_9PEZI</name>
<dbReference type="Proteomes" id="UP001186974">
    <property type="component" value="Unassembled WGS sequence"/>
</dbReference>
<evidence type="ECO:0000313" key="2">
    <source>
        <dbReference type="Proteomes" id="UP001186974"/>
    </source>
</evidence>
<dbReference type="EMBL" id="JAWDJW010000883">
    <property type="protein sequence ID" value="KAK3079854.1"/>
    <property type="molecule type" value="Genomic_DNA"/>
</dbReference>
<organism evidence="1 2">
    <name type="scientific">Coniosporium uncinatum</name>
    <dbReference type="NCBI Taxonomy" id="93489"/>
    <lineage>
        <taxon>Eukaryota</taxon>
        <taxon>Fungi</taxon>
        <taxon>Dikarya</taxon>
        <taxon>Ascomycota</taxon>
        <taxon>Pezizomycotina</taxon>
        <taxon>Dothideomycetes</taxon>
        <taxon>Dothideomycetes incertae sedis</taxon>
        <taxon>Coniosporium</taxon>
    </lineage>
</organism>